<dbReference type="Pfam" id="PF07287">
    <property type="entry name" value="AtuA"/>
    <property type="match status" value="1"/>
</dbReference>
<sequence length="597" mass="63363">MTVRIANCSGFLGDRLSGPREMVDGGAIDYLTGDWLAELTMSILTRQRDRDPGKGFPGTFISQMSGVLASCATRGIRIIANAGGVNPHACAAALREVVDAQGLDTVIAVVDGDDITEDFTRNIASGEWAGSHLTSGQPFSSLGETPTVVSAYMGAWGIVEALDAGATLVVTGRVSDASPIVAAAAHHYGWGRADLDRIAGAVAAGHVIECSAQATGGNFSFFTEIDDLTHPGFPVAEIEEDGSAIITKHRGTGGAVTTETVLSQLLYEIDGPRYANPDVIARFDTVSVDQVGEDRVRVSGAIGESVPSQLKAGAVCNIGWSAAMSVAVTGLNRDAKVDLLLSQVWSQFPEGRETFDDVVVTVTGGLEDASRNPRNLDDATALLRIAVAGRDKTLVNRFPRVVVEQLLGGFPGMALPTPPTKAGLRQQFWPTLVPTEQVPERVTLGDRQWFVNHVPVDGQVDLPLPTVGGGGYDVFKADDAALVEVPLGRIAGARSGDKGGNSTLGLWVRTDEAYEYLRQWWTVEHVAELLGATEDRELRLWAMPHLRSVGVTVVGWLGEGAASNLRIDPHGKGLGEYVRSRHIPVPETLLSAVGQHE</sequence>
<dbReference type="GeneID" id="82887742"/>
<dbReference type="PANTHER" id="PTHR47585:SF1">
    <property type="entry name" value="DUF1446 DOMAIN-CONTAINING PROTEIN"/>
    <property type="match status" value="1"/>
</dbReference>
<evidence type="ECO:0000313" key="3">
    <source>
        <dbReference type="EMBL" id="GEC86293.1"/>
    </source>
</evidence>
<protein>
    <submittedName>
        <fullName evidence="3">Exopolyphosphatase</fullName>
    </submittedName>
</protein>
<evidence type="ECO:0000259" key="1">
    <source>
        <dbReference type="Pfam" id="PF07287"/>
    </source>
</evidence>
<dbReference type="Pfam" id="PF23544">
    <property type="entry name" value="AtuA_ferredoxin"/>
    <property type="match status" value="1"/>
</dbReference>
<dbReference type="InterPro" id="IPR010839">
    <property type="entry name" value="AtuA_N"/>
</dbReference>
<reference evidence="3 4" key="1">
    <citation type="submission" date="2019-06" db="EMBL/GenBank/DDBJ databases">
        <title>Whole genome shotgun sequence of Corynebacterium variabile NBRC 15286.</title>
        <authorList>
            <person name="Hosoyama A."/>
            <person name="Uohara A."/>
            <person name="Ohji S."/>
            <person name="Ichikawa N."/>
        </authorList>
    </citation>
    <scope>NUCLEOTIDE SEQUENCE [LARGE SCALE GENOMIC DNA]</scope>
    <source>
        <strain evidence="3 4">NBRC 15286</strain>
    </source>
</reference>
<accession>A0A4Y4C589</accession>
<evidence type="ECO:0000313" key="4">
    <source>
        <dbReference type="Proteomes" id="UP000319986"/>
    </source>
</evidence>
<dbReference type="AlphaFoldDB" id="A0A4Y4C589"/>
<evidence type="ECO:0000259" key="2">
    <source>
        <dbReference type="Pfam" id="PF23544"/>
    </source>
</evidence>
<proteinExistence type="predicted"/>
<gene>
    <name evidence="3" type="ORF">CVA01_16070</name>
</gene>
<dbReference type="PANTHER" id="PTHR47585">
    <property type="match status" value="1"/>
</dbReference>
<organism evidence="3 4">
    <name type="scientific">Corynebacterium variabile</name>
    <dbReference type="NCBI Taxonomy" id="1727"/>
    <lineage>
        <taxon>Bacteria</taxon>
        <taxon>Bacillati</taxon>
        <taxon>Actinomycetota</taxon>
        <taxon>Actinomycetes</taxon>
        <taxon>Mycobacteriales</taxon>
        <taxon>Corynebacteriaceae</taxon>
        <taxon>Corynebacterium</taxon>
    </lineage>
</organism>
<dbReference type="RefSeq" id="WP_141329883.1">
    <property type="nucleotide sequence ID" value="NZ_BJNT01000012.1"/>
</dbReference>
<feature type="domain" description="Acyclic terpene utilisation N-terminal" evidence="1">
    <location>
        <begin position="3"/>
        <end position="443"/>
    </location>
</feature>
<dbReference type="EMBL" id="BJNT01000012">
    <property type="protein sequence ID" value="GEC86293.1"/>
    <property type="molecule type" value="Genomic_DNA"/>
</dbReference>
<comment type="caution">
    <text evidence="3">The sequence shown here is derived from an EMBL/GenBank/DDBJ whole genome shotgun (WGS) entry which is preliminary data.</text>
</comment>
<dbReference type="Proteomes" id="UP000319986">
    <property type="component" value="Unassembled WGS sequence"/>
</dbReference>
<dbReference type="InterPro" id="IPR056362">
    <property type="entry name" value="AtuA-like_ferredoxin_dom"/>
</dbReference>
<feature type="domain" description="AtuA-like ferredoxin-fold" evidence="2">
    <location>
        <begin position="485"/>
        <end position="583"/>
    </location>
</feature>
<name>A0A4Y4C589_9CORY</name>